<keyword evidence="6 15" id="KW-0347">Helicase</keyword>
<evidence type="ECO:0000256" key="4">
    <source>
        <dbReference type="ARBA" id="ARBA00022763"/>
    </source>
</evidence>
<dbReference type="InterPro" id="IPR047112">
    <property type="entry name" value="RecG/Mfd"/>
</dbReference>
<dbReference type="RefSeq" id="WP_047907082.1">
    <property type="nucleotide sequence ID" value="NZ_CP011807.3"/>
</dbReference>
<dbReference type="GO" id="GO:0006310">
    <property type="term" value="P:DNA recombination"/>
    <property type="evidence" value="ECO:0007669"/>
    <property type="project" value="UniProtKB-UniRule"/>
</dbReference>
<name>A0A0H3WSU5_9BURK</name>
<keyword evidence="20" id="KW-1185">Reference proteome</keyword>
<dbReference type="GO" id="GO:0003677">
    <property type="term" value="F:DNA binding"/>
    <property type="evidence" value="ECO:0007669"/>
    <property type="project" value="UniProtKB-KW"/>
</dbReference>
<evidence type="ECO:0000256" key="12">
    <source>
        <dbReference type="ARBA" id="ARBA00034617"/>
    </source>
</evidence>
<dbReference type="GO" id="GO:0005524">
    <property type="term" value="F:ATP binding"/>
    <property type="evidence" value="ECO:0007669"/>
    <property type="project" value="UniProtKB-KW"/>
</dbReference>
<dbReference type="OrthoDB" id="9804325at2"/>
<evidence type="ECO:0000313" key="20">
    <source>
        <dbReference type="Proteomes" id="UP000035651"/>
    </source>
</evidence>
<evidence type="ECO:0000256" key="8">
    <source>
        <dbReference type="ARBA" id="ARBA00023125"/>
    </source>
</evidence>
<evidence type="ECO:0000259" key="18">
    <source>
        <dbReference type="PROSITE" id="PS51194"/>
    </source>
</evidence>
<evidence type="ECO:0000259" key="17">
    <source>
        <dbReference type="PROSITE" id="PS51192"/>
    </source>
</evidence>
<evidence type="ECO:0000256" key="10">
    <source>
        <dbReference type="ARBA" id="ARBA00023204"/>
    </source>
</evidence>
<dbReference type="CDD" id="cd04488">
    <property type="entry name" value="RecG_wedge_OBF"/>
    <property type="match status" value="1"/>
</dbReference>
<dbReference type="EC" id="5.6.2.4" evidence="13 15"/>
<dbReference type="Proteomes" id="UP000035651">
    <property type="component" value="Chromosome"/>
</dbReference>
<comment type="catalytic activity">
    <reaction evidence="12 15">
        <text>Couples ATP hydrolysis with the unwinding of duplex DNA by translocating in the 3'-5' direction.</text>
        <dbReference type="EC" id="5.6.2.4"/>
    </reaction>
</comment>
<dbReference type="NCBIfam" id="NF008166">
    <property type="entry name" value="PRK10917.1-4"/>
    <property type="match status" value="1"/>
</dbReference>
<dbReference type="InterPro" id="IPR033454">
    <property type="entry name" value="RecG_wedge"/>
</dbReference>
<organism evidence="19 20">
    <name type="scientific">Pandoraea faecigallinarum</name>
    <dbReference type="NCBI Taxonomy" id="656179"/>
    <lineage>
        <taxon>Bacteria</taxon>
        <taxon>Pseudomonadati</taxon>
        <taxon>Pseudomonadota</taxon>
        <taxon>Betaproteobacteria</taxon>
        <taxon>Burkholderiales</taxon>
        <taxon>Burkholderiaceae</taxon>
        <taxon>Pandoraea</taxon>
    </lineage>
</organism>
<dbReference type="NCBIfam" id="NF008168">
    <property type="entry name" value="PRK10917.2-2"/>
    <property type="match status" value="1"/>
</dbReference>
<dbReference type="NCBIfam" id="TIGR00643">
    <property type="entry name" value="recG"/>
    <property type="match status" value="1"/>
</dbReference>
<dbReference type="InterPro" id="IPR011545">
    <property type="entry name" value="DEAD/DEAH_box_helicase_dom"/>
</dbReference>
<sequence length="777" mass="83518">MTERRMPASVPDDASADLVDFADAASPRAGAPARPAGKTAGRGAKDSAQSAATAVTAPATQAGADVAAAQTSKASKASKAAGKGKDGRPAAKKAAGSADKLAKLGLKRDIDLILHLPMRYEDETTLRKIGEVLPSELAQVEGVVTSSEVAYRPRRQWVVRIADDGHELVLRFLKFYGSQQKQLAIGTRVRVRGEVRGGFFGLEMVHPAYRVVQDAAAPLPESLTPVYPSVAGLSQAYLRKAIHNAMDRTPLPELLPPGLLQDAIGPDHPLPALADAVRLLHAPPPNVSETALMERSHPAWLRIKCEELLAQQLSLKRAQAARRRLRAPALGEHVPGGLLERFEAALPFRLTGAQQRVWTEIRADLAEAHPMQRLLQGDVGSGKTIIAALAAAQAIDAGFQAAIMAPTEILAEQHLRKLSAWLTPLGVQVAWLAGSMKVKEKREALARVASGEAQLIIGTHAIIQDTVTFARLGMAVVDEQHRFGVAQRLALRSKMQTAGMGPEAMPHQLMMSATPIPRTLAMTYYADLDVSVIDELPPGRSPVVTKLISDTRRPEVIDRVRAAALAGRQVYWVCPLIEESEALQLQTAVDTHAQLVAALPELRVGLVHGRLSPAEKAAVMEDFTRGDTHLLVATTVIEVGVDVPNASLMVIEHAERFGLAQLHQLRGRVGRGSAESVCLLMYASPLSIGAKARLQTMRETTDGFVIARRDLEIRGPGEFLGARQSGAAMLRFVDLNEDAWLIPGAQDAAQALLKSHPGAVAAHLERWLGAREDYLKA</sequence>
<keyword evidence="4 15" id="KW-0227">DNA damage</keyword>
<keyword evidence="11" id="KW-0413">Isomerase</keyword>
<dbReference type="GO" id="GO:0006281">
    <property type="term" value="P:DNA repair"/>
    <property type="evidence" value="ECO:0007669"/>
    <property type="project" value="UniProtKB-UniRule"/>
</dbReference>
<dbReference type="SMART" id="SM00490">
    <property type="entry name" value="HELICc"/>
    <property type="match status" value="1"/>
</dbReference>
<feature type="compositionally biased region" description="Low complexity" evidence="16">
    <location>
        <begin position="22"/>
        <end position="81"/>
    </location>
</feature>
<evidence type="ECO:0000256" key="11">
    <source>
        <dbReference type="ARBA" id="ARBA00023235"/>
    </source>
</evidence>
<dbReference type="PROSITE" id="PS51192">
    <property type="entry name" value="HELICASE_ATP_BIND_1"/>
    <property type="match status" value="1"/>
</dbReference>
<keyword evidence="8" id="KW-0238">DNA-binding</keyword>
<dbReference type="Pfam" id="PF17191">
    <property type="entry name" value="RecG_wedge"/>
    <property type="match status" value="1"/>
</dbReference>
<comment type="function">
    <text evidence="15">Plays a critical role in recombination and DNA repair. Helps process Holliday junction intermediates to mature products by catalyzing branch migration. Has replication fork regression activity, unwinds stalled or blocked replication forks to make a HJ that can be resolved. Has a DNA unwinding activity characteristic of a DNA helicase with 3'-5' polarity.</text>
</comment>
<feature type="domain" description="Helicase ATP-binding" evidence="17">
    <location>
        <begin position="364"/>
        <end position="533"/>
    </location>
</feature>
<evidence type="ECO:0000256" key="14">
    <source>
        <dbReference type="ARBA" id="ARBA00048988"/>
    </source>
</evidence>
<dbReference type="EMBL" id="CP011807">
    <property type="protein sequence ID" value="AKM31279.1"/>
    <property type="molecule type" value="Genomic_DNA"/>
</dbReference>
<dbReference type="Pfam" id="PF00270">
    <property type="entry name" value="DEAD"/>
    <property type="match status" value="1"/>
</dbReference>
<evidence type="ECO:0000256" key="5">
    <source>
        <dbReference type="ARBA" id="ARBA00022801"/>
    </source>
</evidence>
<dbReference type="SUPFAM" id="SSF50249">
    <property type="entry name" value="Nucleic acid-binding proteins"/>
    <property type="match status" value="1"/>
</dbReference>
<protein>
    <recommendedName>
        <fullName evidence="2 15">ATP-dependent DNA helicase RecG</fullName>
        <ecNumber evidence="13 15">5.6.2.4</ecNumber>
    </recommendedName>
</protein>
<dbReference type="NCBIfam" id="NF008163">
    <property type="entry name" value="PRK10917.1-1"/>
    <property type="match status" value="1"/>
</dbReference>
<reference evidence="19" key="1">
    <citation type="submission" date="2016-06" db="EMBL/GenBank/DDBJ databases">
        <title>Complete Genome Sequence of Pandoraea faecigallinarum DSM-23572.</title>
        <authorList>
            <person name="Yong D."/>
            <person name="Ee R."/>
            <person name="Lim Y.-L."/>
            <person name="Yin W.-F."/>
            <person name="Chan K.-G."/>
        </authorList>
    </citation>
    <scope>NUCLEOTIDE SEQUENCE</scope>
    <source>
        <strain evidence="19">DSM 23572</strain>
    </source>
</reference>
<dbReference type="InterPro" id="IPR014001">
    <property type="entry name" value="Helicase_ATP-bd"/>
</dbReference>
<keyword evidence="10 15" id="KW-0234">DNA repair</keyword>
<dbReference type="PANTHER" id="PTHR47964:SF1">
    <property type="entry name" value="ATP-DEPENDENT DNA HELICASE HOMOLOG RECG, CHLOROPLASTIC"/>
    <property type="match status" value="1"/>
</dbReference>
<keyword evidence="5 15" id="KW-0378">Hydrolase</keyword>
<evidence type="ECO:0000256" key="3">
    <source>
        <dbReference type="ARBA" id="ARBA00022741"/>
    </source>
</evidence>
<evidence type="ECO:0000313" key="19">
    <source>
        <dbReference type="EMBL" id="AKM31279.1"/>
    </source>
</evidence>
<dbReference type="SUPFAM" id="SSF52540">
    <property type="entry name" value="P-loop containing nucleoside triphosphate hydrolases"/>
    <property type="match status" value="2"/>
</dbReference>
<accession>A0A0H3WSU5</accession>
<dbReference type="InterPro" id="IPR001650">
    <property type="entry name" value="Helicase_C-like"/>
</dbReference>
<dbReference type="PANTHER" id="PTHR47964">
    <property type="entry name" value="ATP-DEPENDENT DNA HELICASE HOMOLOG RECG, CHLOROPLASTIC"/>
    <property type="match status" value="1"/>
</dbReference>
<evidence type="ECO:0000256" key="15">
    <source>
        <dbReference type="RuleBase" id="RU363016"/>
    </source>
</evidence>
<evidence type="ECO:0000256" key="16">
    <source>
        <dbReference type="SAM" id="MobiDB-lite"/>
    </source>
</evidence>
<evidence type="ECO:0000256" key="6">
    <source>
        <dbReference type="ARBA" id="ARBA00022806"/>
    </source>
</evidence>
<proteinExistence type="inferred from homology"/>
<dbReference type="PATRIC" id="fig|656179.3.peg.3368"/>
<evidence type="ECO:0000256" key="2">
    <source>
        <dbReference type="ARBA" id="ARBA00017846"/>
    </source>
</evidence>
<dbReference type="CDD" id="cd17992">
    <property type="entry name" value="DEXHc_RecG"/>
    <property type="match status" value="1"/>
</dbReference>
<comment type="catalytic activity">
    <reaction evidence="14 15">
        <text>ATP + H2O = ADP + phosphate + H(+)</text>
        <dbReference type="Rhea" id="RHEA:13065"/>
        <dbReference type="ChEBI" id="CHEBI:15377"/>
        <dbReference type="ChEBI" id="CHEBI:15378"/>
        <dbReference type="ChEBI" id="CHEBI:30616"/>
        <dbReference type="ChEBI" id="CHEBI:43474"/>
        <dbReference type="ChEBI" id="CHEBI:456216"/>
        <dbReference type="EC" id="5.6.2.4"/>
    </reaction>
</comment>
<dbReference type="CDD" id="cd18811">
    <property type="entry name" value="SF2_C_RecG"/>
    <property type="match status" value="1"/>
</dbReference>
<gene>
    <name evidence="19" type="ORF">AB870_15815</name>
</gene>
<dbReference type="GO" id="GO:0016887">
    <property type="term" value="F:ATP hydrolysis activity"/>
    <property type="evidence" value="ECO:0007669"/>
    <property type="project" value="RHEA"/>
</dbReference>
<dbReference type="Gene3D" id="3.40.50.300">
    <property type="entry name" value="P-loop containing nucleotide triphosphate hydrolases"/>
    <property type="match status" value="2"/>
</dbReference>
<dbReference type="KEGG" id="pfg:AB870_15815"/>
<dbReference type="AlphaFoldDB" id="A0A0H3WSU5"/>
<dbReference type="FunFam" id="3.40.50.300:FF:000391">
    <property type="entry name" value="ATP-dependent DNA helicase RecG"/>
    <property type="match status" value="1"/>
</dbReference>
<dbReference type="Pfam" id="PF19833">
    <property type="entry name" value="RecG_dom3_C"/>
    <property type="match status" value="1"/>
</dbReference>
<evidence type="ECO:0000256" key="13">
    <source>
        <dbReference type="ARBA" id="ARBA00034808"/>
    </source>
</evidence>
<dbReference type="InterPro" id="IPR012340">
    <property type="entry name" value="NA-bd_OB-fold"/>
</dbReference>
<keyword evidence="3 15" id="KW-0547">Nucleotide-binding</keyword>
<evidence type="ECO:0000256" key="7">
    <source>
        <dbReference type="ARBA" id="ARBA00022840"/>
    </source>
</evidence>
<dbReference type="PROSITE" id="PS51194">
    <property type="entry name" value="HELICASE_CTER"/>
    <property type="match status" value="1"/>
</dbReference>
<evidence type="ECO:0000256" key="1">
    <source>
        <dbReference type="ARBA" id="ARBA00007504"/>
    </source>
</evidence>
<dbReference type="Pfam" id="PF00271">
    <property type="entry name" value="Helicase_C"/>
    <property type="match status" value="1"/>
</dbReference>
<feature type="region of interest" description="Disordered" evidence="16">
    <location>
        <begin position="1"/>
        <end position="98"/>
    </location>
</feature>
<dbReference type="STRING" id="656179.AB870_15815"/>
<comment type="similarity">
    <text evidence="1 15">Belongs to the helicase family. RecG subfamily.</text>
</comment>
<dbReference type="InterPro" id="IPR045562">
    <property type="entry name" value="RecG_dom3_C"/>
</dbReference>
<dbReference type="InterPro" id="IPR027417">
    <property type="entry name" value="P-loop_NTPase"/>
</dbReference>
<evidence type="ECO:0000256" key="9">
    <source>
        <dbReference type="ARBA" id="ARBA00023172"/>
    </source>
</evidence>
<dbReference type="InterPro" id="IPR004609">
    <property type="entry name" value="ATP-dep_DNA_helicase_RecG"/>
</dbReference>
<keyword evidence="7 15" id="KW-0067">ATP-binding</keyword>
<dbReference type="SMART" id="SM00487">
    <property type="entry name" value="DEXDc"/>
    <property type="match status" value="1"/>
</dbReference>
<keyword evidence="9 15" id="KW-0233">DNA recombination</keyword>
<feature type="domain" description="Helicase C-terminal" evidence="18">
    <location>
        <begin position="566"/>
        <end position="712"/>
    </location>
</feature>
<dbReference type="GO" id="GO:0043138">
    <property type="term" value="F:3'-5' DNA helicase activity"/>
    <property type="evidence" value="ECO:0007669"/>
    <property type="project" value="UniProtKB-EC"/>
</dbReference>